<comment type="caution">
    <text evidence="7">The sequence shown here is derived from an EMBL/GenBank/DDBJ whole genome shotgun (WGS) entry which is preliminary data.</text>
</comment>
<evidence type="ECO:0000256" key="6">
    <source>
        <dbReference type="SAM" id="Phobius"/>
    </source>
</evidence>
<dbReference type="Pfam" id="PF03631">
    <property type="entry name" value="Virul_fac_BrkB"/>
    <property type="match status" value="1"/>
</dbReference>
<keyword evidence="2" id="KW-1003">Cell membrane</keyword>
<feature type="transmembrane region" description="Helical" evidence="6">
    <location>
        <begin position="28"/>
        <end position="50"/>
    </location>
</feature>
<reference evidence="7" key="1">
    <citation type="submission" date="2023-07" db="EMBL/GenBank/DDBJ databases">
        <title>Genomic Encyclopedia of Type Strains, Phase IV (KMG-IV): sequencing the most valuable type-strain genomes for metagenomic binning, comparative biology and taxonomic classification.</title>
        <authorList>
            <person name="Goeker M."/>
        </authorList>
    </citation>
    <scope>NUCLEOTIDE SEQUENCE</scope>
    <source>
        <strain evidence="7">DSM 23947</strain>
    </source>
</reference>
<keyword evidence="3 6" id="KW-0812">Transmembrane</keyword>
<gene>
    <name evidence="7" type="ORF">J2S13_000748</name>
</gene>
<proteinExistence type="predicted"/>
<name>A0AAJ1WFU6_9BACI</name>
<feature type="transmembrane region" description="Helical" evidence="6">
    <location>
        <begin position="245"/>
        <end position="265"/>
    </location>
</feature>
<feature type="transmembrane region" description="Helical" evidence="6">
    <location>
        <begin position="121"/>
        <end position="148"/>
    </location>
</feature>
<dbReference type="PIRSF" id="PIRSF035875">
    <property type="entry name" value="RNase_BN"/>
    <property type="match status" value="1"/>
</dbReference>
<keyword evidence="8" id="KW-1185">Reference proteome</keyword>
<evidence type="ECO:0000256" key="5">
    <source>
        <dbReference type="ARBA" id="ARBA00023136"/>
    </source>
</evidence>
<dbReference type="NCBIfam" id="TIGR00765">
    <property type="entry name" value="yihY_not_rbn"/>
    <property type="match status" value="1"/>
</dbReference>
<dbReference type="AlphaFoldDB" id="A0AAJ1WFU6"/>
<evidence type="ECO:0000313" key="8">
    <source>
        <dbReference type="Proteomes" id="UP001237207"/>
    </source>
</evidence>
<keyword evidence="4 6" id="KW-1133">Transmembrane helix</keyword>
<evidence type="ECO:0000256" key="3">
    <source>
        <dbReference type="ARBA" id="ARBA00022692"/>
    </source>
</evidence>
<keyword evidence="5 6" id="KW-0472">Membrane</keyword>
<evidence type="ECO:0000256" key="1">
    <source>
        <dbReference type="ARBA" id="ARBA00004651"/>
    </source>
</evidence>
<dbReference type="Proteomes" id="UP001237207">
    <property type="component" value="Unassembled WGS sequence"/>
</dbReference>
<evidence type="ECO:0000256" key="4">
    <source>
        <dbReference type="ARBA" id="ARBA00022989"/>
    </source>
</evidence>
<sequence length="271" mass="30731">MKVKNLLYIVCRRFFTERFYDQSAHTAYYFLLSFLPFIIFAFSVISLFPIEANDVLSLLEPFTPESAYSMIHHTVDGILEKRQPHLISFSLLATFWLASMAIQSLVRSLNDAYQIKRASPFVLGLLNDLLLTLGFMIIVSLSLFVPIIERILQTFVIQNISVPHVLSNLWFFVKWGIGTVFLFGFFLFLYMVVPSKYVGVIEALPGAIFATLGWQIVSIGFTYYVSIGSYSKVYGQLGSMIALMVWFYLSAAVLLIGGIVNSTFVKGKREI</sequence>
<feature type="transmembrane region" description="Helical" evidence="6">
    <location>
        <begin position="168"/>
        <end position="192"/>
    </location>
</feature>
<protein>
    <submittedName>
        <fullName evidence="7">Membrane protein</fullName>
    </submittedName>
</protein>
<accession>A0AAJ1WFU6</accession>
<dbReference type="InterPro" id="IPR017039">
    <property type="entry name" value="Virul_fac_BrkB"/>
</dbReference>
<dbReference type="GO" id="GO:0005886">
    <property type="term" value="C:plasma membrane"/>
    <property type="evidence" value="ECO:0007669"/>
    <property type="project" value="UniProtKB-SubCell"/>
</dbReference>
<evidence type="ECO:0000256" key="2">
    <source>
        <dbReference type="ARBA" id="ARBA00022475"/>
    </source>
</evidence>
<feature type="transmembrane region" description="Helical" evidence="6">
    <location>
        <begin position="204"/>
        <end position="225"/>
    </location>
</feature>
<organism evidence="7 8">
    <name type="scientific">Oikeobacillus pervagus</name>
    <dbReference type="NCBI Taxonomy" id="1325931"/>
    <lineage>
        <taxon>Bacteria</taxon>
        <taxon>Bacillati</taxon>
        <taxon>Bacillota</taxon>
        <taxon>Bacilli</taxon>
        <taxon>Bacillales</taxon>
        <taxon>Bacillaceae</taxon>
        <taxon>Oikeobacillus</taxon>
    </lineage>
</organism>
<feature type="transmembrane region" description="Helical" evidence="6">
    <location>
        <begin position="86"/>
        <end position="109"/>
    </location>
</feature>
<dbReference type="RefSeq" id="WP_307256344.1">
    <property type="nucleotide sequence ID" value="NZ_JAUSUC010000006.1"/>
</dbReference>
<dbReference type="EMBL" id="JAUSUC010000006">
    <property type="protein sequence ID" value="MDQ0214352.1"/>
    <property type="molecule type" value="Genomic_DNA"/>
</dbReference>
<dbReference type="PANTHER" id="PTHR30213">
    <property type="entry name" value="INNER MEMBRANE PROTEIN YHJD"/>
    <property type="match status" value="1"/>
</dbReference>
<dbReference type="PANTHER" id="PTHR30213:SF0">
    <property type="entry name" value="UPF0761 MEMBRANE PROTEIN YIHY"/>
    <property type="match status" value="1"/>
</dbReference>
<comment type="subcellular location">
    <subcellularLocation>
        <location evidence="1">Cell membrane</location>
        <topology evidence="1">Multi-pass membrane protein</topology>
    </subcellularLocation>
</comment>
<evidence type="ECO:0000313" key="7">
    <source>
        <dbReference type="EMBL" id="MDQ0214352.1"/>
    </source>
</evidence>